<keyword evidence="4" id="KW-1185">Reference proteome</keyword>
<dbReference type="InterPro" id="IPR041698">
    <property type="entry name" value="Methyltransf_25"/>
</dbReference>
<dbReference type="Proteomes" id="UP000593910">
    <property type="component" value="Chromosome"/>
</dbReference>
<dbReference type="EMBL" id="CP041165">
    <property type="protein sequence ID" value="QOP42359.1"/>
    <property type="molecule type" value="Genomic_DNA"/>
</dbReference>
<evidence type="ECO:0000313" key="4">
    <source>
        <dbReference type="Proteomes" id="UP000593910"/>
    </source>
</evidence>
<dbReference type="KEGG" id="smax:FJR03_03965"/>
<evidence type="ECO:0000313" key="3">
    <source>
        <dbReference type="EMBL" id="QOP42359.1"/>
    </source>
</evidence>
<dbReference type="PANTHER" id="PTHR43861:SF3">
    <property type="entry name" value="PUTATIVE (AFU_ORTHOLOGUE AFUA_2G14390)-RELATED"/>
    <property type="match status" value="1"/>
</dbReference>
<keyword evidence="1 3" id="KW-0808">Transferase</keyword>
<evidence type="ECO:0000259" key="2">
    <source>
        <dbReference type="Pfam" id="PF13649"/>
    </source>
</evidence>
<organism evidence="3 4">
    <name type="scientific">Sulfurimonas marina</name>
    <dbReference type="NCBI Taxonomy" id="2590551"/>
    <lineage>
        <taxon>Bacteria</taxon>
        <taxon>Pseudomonadati</taxon>
        <taxon>Campylobacterota</taxon>
        <taxon>Epsilonproteobacteria</taxon>
        <taxon>Campylobacterales</taxon>
        <taxon>Sulfurimonadaceae</taxon>
        <taxon>Sulfurimonas</taxon>
    </lineage>
</organism>
<proteinExistence type="predicted"/>
<protein>
    <submittedName>
        <fullName evidence="3">Class I SAM-dependent methyltransferase</fullName>
    </submittedName>
</protein>
<dbReference type="Pfam" id="PF13649">
    <property type="entry name" value="Methyltransf_25"/>
    <property type="match status" value="1"/>
</dbReference>
<dbReference type="GO" id="GO:0032259">
    <property type="term" value="P:methylation"/>
    <property type="evidence" value="ECO:0007669"/>
    <property type="project" value="UniProtKB-KW"/>
</dbReference>
<keyword evidence="3" id="KW-0489">Methyltransferase</keyword>
<dbReference type="PANTHER" id="PTHR43861">
    <property type="entry name" value="TRANS-ACONITATE 2-METHYLTRANSFERASE-RELATED"/>
    <property type="match status" value="1"/>
</dbReference>
<dbReference type="InterPro" id="IPR029063">
    <property type="entry name" value="SAM-dependent_MTases_sf"/>
</dbReference>
<dbReference type="SUPFAM" id="SSF53335">
    <property type="entry name" value="S-adenosyl-L-methionine-dependent methyltransferases"/>
    <property type="match status" value="1"/>
</dbReference>
<accession>A0A7M1AY15</accession>
<dbReference type="Gene3D" id="3.40.50.150">
    <property type="entry name" value="Vaccinia Virus protein VP39"/>
    <property type="match status" value="1"/>
</dbReference>
<sequence>MMSQFDKRAENWDKGDIRVNGAKVIADAIENKFVLSDNMVLMDFGVGTGLLGFEIAKKVQKVYGVDTSKGMLDKLEEKNTPEVSIEAIHQDIVENPLDMKFHGLISSMTLHHVEDLTKFFQTVKENLHEGGFLAIADLESEDGTFHSDNTGVYHFGFEKDALCKIVENCGFKNVSFENINTINKPHRDFGVFLLSAEA</sequence>
<dbReference type="GO" id="GO:0008168">
    <property type="term" value="F:methyltransferase activity"/>
    <property type="evidence" value="ECO:0007669"/>
    <property type="project" value="UniProtKB-KW"/>
</dbReference>
<name>A0A7M1AY15_9BACT</name>
<reference evidence="3 4" key="1">
    <citation type="submission" date="2019-06" db="EMBL/GenBank/DDBJ databases">
        <title>Sulfurimonas gotlandica sp. nov., a chemoautotrophic and psychrotolerant epsilonproteobacterium isolated from a pelagic redoxcline, and an emended description of the genus Sulfurimonas.</title>
        <authorList>
            <person name="Wang S."/>
            <person name="Jiang L."/>
            <person name="Shao Z."/>
        </authorList>
    </citation>
    <scope>NUCLEOTIDE SEQUENCE [LARGE SCALE GENOMIC DNA]</scope>
    <source>
        <strain evidence="3 4">B2</strain>
    </source>
</reference>
<dbReference type="CDD" id="cd02440">
    <property type="entry name" value="AdoMet_MTases"/>
    <property type="match status" value="1"/>
</dbReference>
<dbReference type="AlphaFoldDB" id="A0A7M1AY15"/>
<gene>
    <name evidence="3" type="ORF">FJR03_03965</name>
</gene>
<feature type="domain" description="Methyltransferase" evidence="2">
    <location>
        <begin position="42"/>
        <end position="131"/>
    </location>
</feature>
<evidence type="ECO:0000256" key="1">
    <source>
        <dbReference type="ARBA" id="ARBA00022679"/>
    </source>
</evidence>